<evidence type="ECO:0000256" key="1">
    <source>
        <dbReference type="ARBA" id="ARBA00001941"/>
    </source>
</evidence>
<protein>
    <submittedName>
        <fullName evidence="9">ArgE/DapE family deacylase</fullName>
    </submittedName>
</protein>
<dbReference type="Pfam" id="PF07687">
    <property type="entry name" value="M20_dimer"/>
    <property type="match status" value="1"/>
</dbReference>
<accession>A0A845QYR6</accession>
<feature type="domain" description="Peptidase M20 dimerisation" evidence="8">
    <location>
        <begin position="209"/>
        <end position="317"/>
    </location>
</feature>
<evidence type="ECO:0000256" key="6">
    <source>
        <dbReference type="ARBA" id="ARBA00022833"/>
    </source>
</evidence>
<keyword evidence="7" id="KW-0170">Cobalt</keyword>
<name>A0A845QYR6_9CLOT</name>
<keyword evidence="6" id="KW-0862">Zinc</keyword>
<dbReference type="InterPro" id="IPR010182">
    <property type="entry name" value="ArgE/DapE"/>
</dbReference>
<evidence type="ECO:0000259" key="8">
    <source>
        <dbReference type="Pfam" id="PF07687"/>
    </source>
</evidence>
<dbReference type="PANTHER" id="PTHR43808">
    <property type="entry name" value="ACETYLORNITHINE DEACETYLASE"/>
    <property type="match status" value="1"/>
</dbReference>
<organism evidence="9 10">
    <name type="scientific">Senegalia massiliensis</name>
    <dbReference type="NCBI Taxonomy" id="1720316"/>
    <lineage>
        <taxon>Bacteria</taxon>
        <taxon>Bacillati</taxon>
        <taxon>Bacillota</taxon>
        <taxon>Clostridia</taxon>
        <taxon>Eubacteriales</taxon>
        <taxon>Clostridiaceae</taxon>
        <taxon>Senegalia</taxon>
    </lineage>
</organism>
<dbReference type="GO" id="GO:0046872">
    <property type="term" value="F:metal ion binding"/>
    <property type="evidence" value="ECO:0007669"/>
    <property type="project" value="UniProtKB-KW"/>
</dbReference>
<evidence type="ECO:0000256" key="5">
    <source>
        <dbReference type="ARBA" id="ARBA00022801"/>
    </source>
</evidence>
<sequence>MDEKLLETFEKNKEEYLNILKKLVSIDTQLLGHGILGGKEKEGQEYIEEIFKNLNADEIFKEPMKEETIEQAYREHNEGNLGHNYKDRYNVIAKFNGKSKGKSILFNGHIDTMPPGELSKWKEDPHRPYEKEGKLYGLGTADMKSGLMASIMAVKLIKDAGYEIPVDVTITSVVDEEGGGNGSIAAIMNGHKADTAVVCEPSENNIIAAHMGFVFFEVKVKGVALHSGYKWNGVNAIEKAIKLILALNEMEHNWLMKYKHPLLPPPTLNIGVIEGGTAGSTVPDECTFKLCLHYLPKVMNYDQVVKEVTETINLRAKGDDWLQDHMPEISIYQAGGAFEVDLEDEFVKLAKRSMEQVVGDTQLLGGAAGNDARLFSNILEVPTIIMGPGYAKQCHSPNEYVNIEDYFNFIKIYANLILNMNKE</sequence>
<dbReference type="Gene3D" id="3.40.630.10">
    <property type="entry name" value="Zn peptidases"/>
    <property type="match status" value="1"/>
</dbReference>
<dbReference type="NCBIfam" id="TIGR01910">
    <property type="entry name" value="DapE-ArgE"/>
    <property type="match status" value="1"/>
</dbReference>
<dbReference type="PANTHER" id="PTHR43808:SF25">
    <property type="entry name" value="PEPTIDASE M20 DIMERISATION DOMAIN-CONTAINING PROTEIN"/>
    <property type="match status" value="1"/>
</dbReference>
<dbReference type="Proteomes" id="UP000467132">
    <property type="component" value="Unassembled WGS sequence"/>
</dbReference>
<evidence type="ECO:0000256" key="2">
    <source>
        <dbReference type="ARBA" id="ARBA00001947"/>
    </source>
</evidence>
<comment type="caution">
    <text evidence="9">The sequence shown here is derived from an EMBL/GenBank/DDBJ whole genome shotgun (WGS) entry which is preliminary data.</text>
</comment>
<keyword evidence="5" id="KW-0378">Hydrolase</keyword>
<dbReference type="InterPro" id="IPR011650">
    <property type="entry name" value="Peptidase_M20_dimer"/>
</dbReference>
<dbReference type="InterPro" id="IPR036264">
    <property type="entry name" value="Bact_exopeptidase_dim_dom"/>
</dbReference>
<keyword evidence="4" id="KW-0479">Metal-binding</keyword>
<evidence type="ECO:0000256" key="7">
    <source>
        <dbReference type="ARBA" id="ARBA00023285"/>
    </source>
</evidence>
<comment type="similarity">
    <text evidence="3">Belongs to the peptidase M20A family.</text>
</comment>
<dbReference type="InterPro" id="IPR002933">
    <property type="entry name" value="Peptidase_M20"/>
</dbReference>
<dbReference type="OrthoDB" id="9792335at2"/>
<dbReference type="RefSeq" id="WP_160197580.1">
    <property type="nucleotide sequence ID" value="NZ_QXXA01000010.1"/>
</dbReference>
<dbReference type="EMBL" id="QXXA01000010">
    <property type="protein sequence ID" value="NBI07114.1"/>
    <property type="molecule type" value="Genomic_DNA"/>
</dbReference>
<reference evidence="9 10" key="1">
    <citation type="submission" date="2018-08" db="EMBL/GenBank/DDBJ databases">
        <title>Murine metabolic-syndrome-specific gut microbial biobank.</title>
        <authorList>
            <person name="Liu C."/>
        </authorList>
    </citation>
    <scope>NUCLEOTIDE SEQUENCE [LARGE SCALE GENOMIC DNA]</scope>
    <source>
        <strain evidence="9 10">583</strain>
    </source>
</reference>
<dbReference type="GO" id="GO:0016787">
    <property type="term" value="F:hydrolase activity"/>
    <property type="evidence" value="ECO:0007669"/>
    <property type="project" value="UniProtKB-KW"/>
</dbReference>
<dbReference type="SUPFAM" id="SSF53187">
    <property type="entry name" value="Zn-dependent exopeptidases"/>
    <property type="match status" value="1"/>
</dbReference>
<evidence type="ECO:0000313" key="10">
    <source>
        <dbReference type="Proteomes" id="UP000467132"/>
    </source>
</evidence>
<keyword evidence="10" id="KW-1185">Reference proteome</keyword>
<gene>
    <name evidence="9" type="ORF">D3Z33_09650</name>
</gene>
<dbReference type="Pfam" id="PF01546">
    <property type="entry name" value="Peptidase_M20"/>
    <property type="match status" value="1"/>
</dbReference>
<dbReference type="InterPro" id="IPR050072">
    <property type="entry name" value="Peptidase_M20A"/>
</dbReference>
<evidence type="ECO:0000256" key="3">
    <source>
        <dbReference type="ARBA" id="ARBA00006247"/>
    </source>
</evidence>
<evidence type="ECO:0000313" key="9">
    <source>
        <dbReference type="EMBL" id="NBI07114.1"/>
    </source>
</evidence>
<dbReference type="SUPFAM" id="SSF55031">
    <property type="entry name" value="Bacterial exopeptidase dimerisation domain"/>
    <property type="match status" value="1"/>
</dbReference>
<dbReference type="AlphaFoldDB" id="A0A845QYR6"/>
<dbReference type="CDD" id="cd08659">
    <property type="entry name" value="M20_ArgE_DapE-like"/>
    <property type="match status" value="1"/>
</dbReference>
<proteinExistence type="inferred from homology"/>
<comment type="cofactor">
    <cofactor evidence="1">
        <name>Co(2+)</name>
        <dbReference type="ChEBI" id="CHEBI:48828"/>
    </cofactor>
</comment>
<comment type="cofactor">
    <cofactor evidence="2">
        <name>Zn(2+)</name>
        <dbReference type="ChEBI" id="CHEBI:29105"/>
    </cofactor>
</comment>
<evidence type="ECO:0000256" key="4">
    <source>
        <dbReference type="ARBA" id="ARBA00022723"/>
    </source>
</evidence>
<dbReference type="Gene3D" id="3.30.70.360">
    <property type="match status" value="1"/>
</dbReference>